<dbReference type="Proteomes" id="UP000001292">
    <property type="component" value="Unassembled WGS sequence"/>
</dbReference>
<sequence>MGISYASLQKCHCNGVSERENASKEFT</sequence>
<keyword evidence="2" id="KW-1185">Reference proteome</keyword>
<gene>
    <name evidence="1" type="primary">Dsec\GM17920</name>
    <name evidence="1" type="ORF">Dsec_GM17920</name>
</gene>
<evidence type="ECO:0000313" key="2">
    <source>
        <dbReference type="Proteomes" id="UP000001292"/>
    </source>
</evidence>
<dbReference type="EMBL" id="CH480820">
    <property type="protein sequence ID" value="EDW54555.1"/>
    <property type="molecule type" value="Genomic_DNA"/>
</dbReference>
<organism evidence="2">
    <name type="scientific">Drosophila sechellia</name>
    <name type="common">Fruit fly</name>
    <dbReference type="NCBI Taxonomy" id="7238"/>
    <lineage>
        <taxon>Eukaryota</taxon>
        <taxon>Metazoa</taxon>
        <taxon>Ecdysozoa</taxon>
        <taxon>Arthropoda</taxon>
        <taxon>Hexapoda</taxon>
        <taxon>Insecta</taxon>
        <taxon>Pterygota</taxon>
        <taxon>Neoptera</taxon>
        <taxon>Endopterygota</taxon>
        <taxon>Diptera</taxon>
        <taxon>Brachycera</taxon>
        <taxon>Muscomorpha</taxon>
        <taxon>Ephydroidea</taxon>
        <taxon>Drosophilidae</taxon>
        <taxon>Drosophila</taxon>
        <taxon>Sophophora</taxon>
    </lineage>
</organism>
<reference evidence="1 2" key="1">
    <citation type="journal article" date="2007" name="Nature">
        <title>Evolution of genes and genomes on the Drosophila phylogeny.</title>
        <authorList>
            <consortium name="Drosophila 12 Genomes Consortium"/>
            <person name="Clark A.G."/>
            <person name="Eisen M.B."/>
            <person name="Smith D.R."/>
            <person name="Bergman C.M."/>
            <person name="Oliver B."/>
            <person name="Markow T.A."/>
            <person name="Kaufman T.C."/>
            <person name="Kellis M."/>
            <person name="Gelbart W."/>
            <person name="Iyer V.N."/>
            <person name="Pollard D.A."/>
            <person name="Sackton T.B."/>
            <person name="Larracuente A.M."/>
            <person name="Singh N.D."/>
            <person name="Abad J.P."/>
            <person name="Abt D.N."/>
            <person name="Adryan B."/>
            <person name="Aguade M."/>
            <person name="Akashi H."/>
            <person name="Anderson W.W."/>
            <person name="Aquadro C.F."/>
            <person name="Ardell D.H."/>
            <person name="Arguello R."/>
            <person name="Artieri C.G."/>
            <person name="Barbash D.A."/>
            <person name="Barker D."/>
            <person name="Barsanti P."/>
            <person name="Batterham P."/>
            <person name="Batzoglou S."/>
            <person name="Begun D."/>
            <person name="Bhutkar A."/>
            <person name="Blanco E."/>
            <person name="Bosak S.A."/>
            <person name="Bradley R.K."/>
            <person name="Brand A.D."/>
            <person name="Brent M.R."/>
            <person name="Brooks A.N."/>
            <person name="Brown R.H."/>
            <person name="Butlin R.K."/>
            <person name="Caggese C."/>
            <person name="Calvi B.R."/>
            <person name="Bernardo de Carvalho A."/>
            <person name="Caspi A."/>
            <person name="Castrezana S."/>
            <person name="Celniker S.E."/>
            <person name="Chang J.L."/>
            <person name="Chapple C."/>
            <person name="Chatterji S."/>
            <person name="Chinwalla A."/>
            <person name="Civetta A."/>
            <person name="Clifton S.W."/>
            <person name="Comeron J.M."/>
            <person name="Costello J.C."/>
            <person name="Coyne J.A."/>
            <person name="Daub J."/>
            <person name="David R.G."/>
            <person name="Delcher A.L."/>
            <person name="Delehaunty K."/>
            <person name="Do C.B."/>
            <person name="Ebling H."/>
            <person name="Edwards K."/>
            <person name="Eickbush T."/>
            <person name="Evans J.D."/>
            <person name="Filipski A."/>
            <person name="Findeiss S."/>
            <person name="Freyhult E."/>
            <person name="Fulton L."/>
            <person name="Fulton R."/>
            <person name="Garcia A.C."/>
            <person name="Gardiner A."/>
            <person name="Garfield D.A."/>
            <person name="Garvin B.E."/>
            <person name="Gibson G."/>
            <person name="Gilbert D."/>
            <person name="Gnerre S."/>
            <person name="Godfrey J."/>
            <person name="Good R."/>
            <person name="Gotea V."/>
            <person name="Gravely B."/>
            <person name="Greenberg A.J."/>
            <person name="Griffiths-Jones S."/>
            <person name="Gross S."/>
            <person name="Guigo R."/>
            <person name="Gustafson E.A."/>
            <person name="Haerty W."/>
            <person name="Hahn M.W."/>
            <person name="Halligan D.L."/>
            <person name="Halpern A.L."/>
            <person name="Halter G.M."/>
            <person name="Han M.V."/>
            <person name="Heger A."/>
            <person name="Hillier L."/>
            <person name="Hinrichs A.S."/>
            <person name="Holmes I."/>
            <person name="Hoskins R.A."/>
            <person name="Hubisz M.J."/>
            <person name="Hultmark D."/>
            <person name="Huntley M.A."/>
            <person name="Jaffe D.B."/>
            <person name="Jagadeeshan S."/>
            <person name="Jeck W.R."/>
            <person name="Johnson J."/>
            <person name="Jones C.D."/>
            <person name="Jordan W.C."/>
            <person name="Karpen G.H."/>
            <person name="Kataoka E."/>
            <person name="Keightley P.D."/>
            <person name="Kheradpour P."/>
            <person name="Kirkness E.F."/>
            <person name="Koerich L.B."/>
            <person name="Kristiansen K."/>
            <person name="Kudrna D."/>
            <person name="Kulathinal R.J."/>
            <person name="Kumar S."/>
            <person name="Kwok R."/>
            <person name="Lander E."/>
            <person name="Langley C.H."/>
            <person name="Lapoint R."/>
            <person name="Lazzaro B.P."/>
            <person name="Lee S.J."/>
            <person name="Levesque L."/>
            <person name="Li R."/>
            <person name="Lin C.F."/>
            <person name="Lin M.F."/>
            <person name="Lindblad-Toh K."/>
            <person name="Llopart A."/>
            <person name="Long M."/>
            <person name="Low L."/>
            <person name="Lozovsky E."/>
            <person name="Lu J."/>
            <person name="Luo M."/>
            <person name="Machado C.A."/>
            <person name="Makalowski W."/>
            <person name="Marzo M."/>
            <person name="Matsuda M."/>
            <person name="Matzkin L."/>
            <person name="McAllister B."/>
            <person name="McBride C.S."/>
            <person name="McKernan B."/>
            <person name="McKernan K."/>
            <person name="Mendez-Lago M."/>
            <person name="Minx P."/>
            <person name="Mollenhauer M.U."/>
            <person name="Montooth K."/>
            <person name="Mount S.M."/>
            <person name="Mu X."/>
            <person name="Myers E."/>
            <person name="Negre B."/>
            <person name="Newfeld S."/>
            <person name="Nielsen R."/>
            <person name="Noor M.A."/>
            <person name="O'Grady P."/>
            <person name="Pachter L."/>
            <person name="Papaceit M."/>
            <person name="Parisi M.J."/>
            <person name="Parisi M."/>
            <person name="Parts L."/>
            <person name="Pedersen J.S."/>
            <person name="Pesole G."/>
            <person name="Phillippy A.M."/>
            <person name="Ponting C.P."/>
            <person name="Pop M."/>
            <person name="Porcelli D."/>
            <person name="Powell J.R."/>
            <person name="Prohaska S."/>
            <person name="Pruitt K."/>
            <person name="Puig M."/>
            <person name="Quesneville H."/>
            <person name="Ram K.R."/>
            <person name="Rand D."/>
            <person name="Rasmussen M.D."/>
            <person name="Reed L.K."/>
            <person name="Reenan R."/>
            <person name="Reily A."/>
            <person name="Remington K.A."/>
            <person name="Rieger T.T."/>
            <person name="Ritchie M.G."/>
            <person name="Robin C."/>
            <person name="Rogers Y.H."/>
            <person name="Rohde C."/>
            <person name="Rozas J."/>
            <person name="Rubenfield M.J."/>
            <person name="Ruiz A."/>
            <person name="Russo S."/>
            <person name="Salzberg S.L."/>
            <person name="Sanchez-Gracia A."/>
            <person name="Saranga D.J."/>
            <person name="Sato H."/>
            <person name="Schaeffer S.W."/>
            <person name="Schatz M.C."/>
            <person name="Schlenke T."/>
            <person name="Schwartz R."/>
            <person name="Segarra C."/>
            <person name="Singh R.S."/>
            <person name="Sirot L."/>
            <person name="Sirota M."/>
            <person name="Sisneros N.B."/>
            <person name="Smith C.D."/>
            <person name="Smith T.F."/>
            <person name="Spieth J."/>
            <person name="Stage D.E."/>
            <person name="Stark A."/>
            <person name="Stephan W."/>
            <person name="Strausberg R.L."/>
            <person name="Strempel S."/>
            <person name="Sturgill D."/>
            <person name="Sutton G."/>
            <person name="Sutton G.G."/>
            <person name="Tao W."/>
            <person name="Teichmann S."/>
            <person name="Tobari Y.N."/>
            <person name="Tomimura Y."/>
            <person name="Tsolas J.M."/>
            <person name="Valente V.L."/>
            <person name="Venter E."/>
            <person name="Venter J.C."/>
            <person name="Vicario S."/>
            <person name="Vieira F.G."/>
            <person name="Vilella A.J."/>
            <person name="Villasante A."/>
            <person name="Walenz B."/>
            <person name="Wang J."/>
            <person name="Wasserman M."/>
            <person name="Watts T."/>
            <person name="Wilson D."/>
            <person name="Wilson R.K."/>
            <person name="Wing R.A."/>
            <person name="Wolfner M.F."/>
            <person name="Wong A."/>
            <person name="Wong G.K."/>
            <person name="Wu C.I."/>
            <person name="Wu G."/>
            <person name="Yamamoto D."/>
            <person name="Yang H.P."/>
            <person name="Yang S.P."/>
            <person name="Yorke J.A."/>
            <person name="Yoshida K."/>
            <person name="Zdobnov E."/>
            <person name="Zhang P."/>
            <person name="Zhang Y."/>
            <person name="Zimin A.V."/>
            <person name="Baldwin J."/>
            <person name="Abdouelleil A."/>
            <person name="Abdulkadir J."/>
            <person name="Abebe A."/>
            <person name="Abera B."/>
            <person name="Abreu J."/>
            <person name="Acer S.C."/>
            <person name="Aftuck L."/>
            <person name="Alexander A."/>
            <person name="An P."/>
            <person name="Anderson E."/>
            <person name="Anderson S."/>
            <person name="Arachi H."/>
            <person name="Azer M."/>
            <person name="Bachantsang P."/>
            <person name="Barry A."/>
            <person name="Bayul T."/>
            <person name="Berlin A."/>
            <person name="Bessette D."/>
            <person name="Bloom T."/>
            <person name="Blye J."/>
            <person name="Boguslavskiy L."/>
            <person name="Bonnet C."/>
            <person name="Boukhgalter B."/>
            <person name="Bourzgui I."/>
            <person name="Brown A."/>
            <person name="Cahill P."/>
            <person name="Channer S."/>
            <person name="Cheshatsang Y."/>
            <person name="Chuda L."/>
            <person name="Citroen M."/>
            <person name="Collymore A."/>
            <person name="Cooke P."/>
            <person name="Costello M."/>
            <person name="D'Aco K."/>
            <person name="Daza R."/>
            <person name="De Haan G."/>
            <person name="DeGray S."/>
            <person name="DeMaso C."/>
            <person name="Dhargay N."/>
            <person name="Dooley K."/>
            <person name="Dooley E."/>
            <person name="Doricent M."/>
            <person name="Dorje P."/>
            <person name="Dorjee K."/>
            <person name="Dupes A."/>
            <person name="Elong R."/>
            <person name="Falk J."/>
            <person name="Farina A."/>
            <person name="Faro S."/>
            <person name="Ferguson D."/>
            <person name="Fisher S."/>
            <person name="Foley C.D."/>
            <person name="Franke A."/>
            <person name="Friedrich D."/>
            <person name="Gadbois L."/>
            <person name="Gearin G."/>
            <person name="Gearin C.R."/>
            <person name="Giannoukos G."/>
            <person name="Goode T."/>
            <person name="Graham J."/>
            <person name="Grandbois E."/>
            <person name="Grewal S."/>
            <person name="Gyaltsen K."/>
            <person name="Hafez N."/>
            <person name="Hagos B."/>
            <person name="Hall J."/>
            <person name="Henson C."/>
            <person name="Hollinger A."/>
            <person name="Honan T."/>
            <person name="Huard M.D."/>
            <person name="Hughes L."/>
            <person name="Hurhula B."/>
            <person name="Husby M.E."/>
            <person name="Kamat A."/>
            <person name="Kanga B."/>
            <person name="Kashin S."/>
            <person name="Khazanovich D."/>
            <person name="Kisner P."/>
            <person name="Lance K."/>
            <person name="Lara M."/>
            <person name="Lee W."/>
            <person name="Lennon N."/>
            <person name="Letendre F."/>
            <person name="LeVine R."/>
            <person name="Lipovsky A."/>
            <person name="Liu X."/>
            <person name="Liu J."/>
            <person name="Liu S."/>
            <person name="Lokyitsang T."/>
            <person name="Lokyitsang Y."/>
            <person name="Lubonja R."/>
            <person name="Lui A."/>
            <person name="MacDonald P."/>
            <person name="Magnisalis V."/>
            <person name="Maru K."/>
            <person name="Matthews C."/>
            <person name="McCusker W."/>
            <person name="McDonough S."/>
            <person name="Mehta T."/>
            <person name="Meldrim J."/>
            <person name="Meneus L."/>
            <person name="Mihai O."/>
            <person name="Mihalev A."/>
            <person name="Mihova T."/>
            <person name="Mittelman R."/>
            <person name="Mlenga V."/>
            <person name="Montmayeur A."/>
            <person name="Mulrain L."/>
            <person name="Navidi A."/>
            <person name="Naylor J."/>
            <person name="Negash T."/>
            <person name="Nguyen T."/>
            <person name="Nguyen N."/>
            <person name="Nicol R."/>
            <person name="Norbu C."/>
            <person name="Norbu N."/>
            <person name="Novod N."/>
            <person name="O'Neill B."/>
            <person name="Osman S."/>
            <person name="Markiewicz E."/>
            <person name="Oyono O.L."/>
            <person name="Patti C."/>
            <person name="Phunkhang P."/>
            <person name="Pierre F."/>
            <person name="Priest M."/>
            <person name="Raghuraman S."/>
            <person name="Rege F."/>
            <person name="Reyes R."/>
            <person name="Rise C."/>
            <person name="Rogov P."/>
            <person name="Ross K."/>
            <person name="Ryan E."/>
            <person name="Settipalli S."/>
            <person name="Shea T."/>
            <person name="Sherpa N."/>
            <person name="Shi L."/>
            <person name="Shih D."/>
            <person name="Sparrow T."/>
            <person name="Spaulding J."/>
            <person name="Stalker J."/>
            <person name="Stange-Thomann N."/>
            <person name="Stavropoulos S."/>
            <person name="Stone C."/>
            <person name="Strader C."/>
            <person name="Tesfaye S."/>
            <person name="Thomson T."/>
            <person name="Thoulutsang Y."/>
            <person name="Thoulutsang D."/>
            <person name="Topham K."/>
            <person name="Topping I."/>
            <person name="Tsamla T."/>
            <person name="Vassiliev H."/>
            <person name="Vo A."/>
            <person name="Wangchuk T."/>
            <person name="Wangdi T."/>
            <person name="Weiand M."/>
            <person name="Wilkinson J."/>
            <person name="Wilson A."/>
            <person name="Yadav S."/>
            <person name="Young G."/>
            <person name="Yu Q."/>
            <person name="Zembek L."/>
            <person name="Zhong D."/>
            <person name="Zimmer A."/>
            <person name="Zwirko Z."/>
            <person name="Jaffe D.B."/>
            <person name="Alvarez P."/>
            <person name="Brockman W."/>
            <person name="Butler J."/>
            <person name="Chin C."/>
            <person name="Gnerre S."/>
            <person name="Grabherr M."/>
            <person name="Kleber M."/>
            <person name="Mauceli E."/>
            <person name="MacCallum I."/>
        </authorList>
    </citation>
    <scope>NUCLEOTIDE SEQUENCE [LARGE SCALE GENOMIC DNA]</scope>
    <source>
        <strain evidence="2">Rob3c / Tucson 14021-0248.25</strain>
    </source>
</reference>
<name>B4I1Z8_DROSE</name>
<protein>
    <submittedName>
        <fullName evidence="1">GM17920</fullName>
    </submittedName>
</protein>
<evidence type="ECO:0000313" key="1">
    <source>
        <dbReference type="EMBL" id="EDW54555.1"/>
    </source>
</evidence>
<accession>B4I1Z8</accession>
<proteinExistence type="predicted"/>
<dbReference type="HOGENOM" id="CLU_3415380_0_0_1"/>
<dbReference type="AlphaFoldDB" id="B4I1Z8"/>